<dbReference type="InterPro" id="IPR036451">
    <property type="entry name" value="CblAdoTrfase-like_sf"/>
</dbReference>
<dbReference type="GeneID" id="82442599"/>
<reference evidence="8 9" key="1">
    <citation type="submission" date="2022-08" db="EMBL/GenBank/DDBJ databases">
        <authorList>
            <person name="Zeman M."/>
            <person name="Kubasova T."/>
        </authorList>
    </citation>
    <scope>NUCLEOTIDE SEQUENCE [LARGE SCALE GENOMIC DNA]</scope>
    <source>
        <strain evidence="8 9">ET62</strain>
    </source>
</reference>
<dbReference type="SUPFAM" id="SSF89028">
    <property type="entry name" value="Cobalamin adenosyltransferase-like"/>
    <property type="match status" value="1"/>
</dbReference>
<protein>
    <recommendedName>
        <fullName evidence="6">Corrinoid adenosyltransferase</fullName>
        <ecNumber evidence="6">2.5.1.17</ecNumber>
    </recommendedName>
    <alternativeName>
        <fullName evidence="6">Cob(II)alamin adenosyltransferase</fullName>
    </alternativeName>
    <alternativeName>
        <fullName evidence="6">Cob(II)yrinic acid a,c-diamide adenosyltransferase</fullName>
    </alternativeName>
    <alternativeName>
        <fullName evidence="6">Cobinamide/cobalamin adenosyltransferase</fullName>
    </alternativeName>
</protein>
<dbReference type="GO" id="GO:0009236">
    <property type="term" value="P:cobalamin biosynthetic process"/>
    <property type="evidence" value="ECO:0007669"/>
    <property type="project" value="UniProtKB-UniRule"/>
</dbReference>
<dbReference type="RefSeq" id="WP_018710082.1">
    <property type="nucleotide sequence ID" value="NZ_DYUJ01000010.1"/>
</dbReference>
<feature type="domain" description="Cobalamin adenosyltransferase-like" evidence="7">
    <location>
        <begin position="6"/>
        <end position="172"/>
    </location>
</feature>
<evidence type="ECO:0000256" key="3">
    <source>
        <dbReference type="ARBA" id="ARBA00022679"/>
    </source>
</evidence>
<keyword evidence="9" id="KW-1185">Reference proteome</keyword>
<dbReference type="Pfam" id="PF01923">
    <property type="entry name" value="Cob_adeno_trans"/>
    <property type="match status" value="1"/>
</dbReference>
<dbReference type="GO" id="GO:0005524">
    <property type="term" value="F:ATP binding"/>
    <property type="evidence" value="ECO:0007669"/>
    <property type="project" value="UniProtKB-UniRule"/>
</dbReference>
<comment type="subunit">
    <text evidence="2">Homotrimer.</text>
</comment>
<dbReference type="Proteomes" id="UP001204579">
    <property type="component" value="Unassembled WGS sequence"/>
</dbReference>
<evidence type="ECO:0000313" key="9">
    <source>
        <dbReference type="Proteomes" id="UP001204579"/>
    </source>
</evidence>
<evidence type="ECO:0000256" key="5">
    <source>
        <dbReference type="ARBA" id="ARBA00022840"/>
    </source>
</evidence>
<dbReference type="GO" id="GO:0008817">
    <property type="term" value="F:corrinoid adenosyltransferase activity"/>
    <property type="evidence" value="ECO:0007669"/>
    <property type="project" value="UniProtKB-UniRule"/>
</dbReference>
<gene>
    <name evidence="8" type="ORF">NW209_05050</name>
</gene>
<comment type="pathway">
    <text evidence="6">Cofactor biosynthesis; adenosylcobalamin biosynthesis; adenosylcobalamin from cob(II)yrinate a,c-diamide: step 2/7.</text>
</comment>
<evidence type="ECO:0000256" key="6">
    <source>
        <dbReference type="RuleBase" id="RU366026"/>
    </source>
</evidence>
<dbReference type="InterPro" id="IPR016030">
    <property type="entry name" value="CblAdoTrfase-like"/>
</dbReference>
<keyword evidence="5 6" id="KW-0067">ATP-binding</keyword>
<organism evidence="8 9">
    <name type="scientific">Phocaeicola barnesiae</name>
    <dbReference type="NCBI Taxonomy" id="376804"/>
    <lineage>
        <taxon>Bacteria</taxon>
        <taxon>Pseudomonadati</taxon>
        <taxon>Bacteroidota</taxon>
        <taxon>Bacteroidia</taxon>
        <taxon>Bacteroidales</taxon>
        <taxon>Bacteroidaceae</taxon>
        <taxon>Phocaeicola</taxon>
    </lineage>
</organism>
<evidence type="ECO:0000256" key="1">
    <source>
        <dbReference type="ARBA" id="ARBA00007487"/>
    </source>
</evidence>
<evidence type="ECO:0000256" key="4">
    <source>
        <dbReference type="ARBA" id="ARBA00022741"/>
    </source>
</evidence>
<evidence type="ECO:0000259" key="7">
    <source>
        <dbReference type="Pfam" id="PF01923"/>
    </source>
</evidence>
<dbReference type="PANTHER" id="PTHR12213">
    <property type="entry name" value="CORRINOID ADENOSYLTRANSFERASE"/>
    <property type="match status" value="1"/>
</dbReference>
<evidence type="ECO:0000256" key="2">
    <source>
        <dbReference type="ARBA" id="ARBA00011233"/>
    </source>
</evidence>
<dbReference type="FunFam" id="1.20.1200.10:FF:000001">
    <property type="entry name" value="Cob(I)yrinic acid a,c-diamide adenosyltransferase"/>
    <property type="match status" value="1"/>
</dbReference>
<accession>A0AAW5N2B1</accession>
<dbReference type="EC" id="2.5.1.17" evidence="6"/>
<dbReference type="PANTHER" id="PTHR12213:SF0">
    <property type="entry name" value="CORRINOID ADENOSYLTRANSFERASE MMAB"/>
    <property type="match status" value="1"/>
</dbReference>
<comment type="caution">
    <text evidence="8">The sequence shown here is derived from an EMBL/GenBank/DDBJ whole genome shotgun (WGS) entry which is preliminary data.</text>
</comment>
<comment type="catalytic activity">
    <reaction evidence="6">
        <text>2 cob(II)yrinate a,c diamide + reduced [electron-transfer flavoprotein] + 2 ATP = 2 adenosylcob(III)yrinate a,c-diamide + 2 triphosphate + oxidized [electron-transfer flavoprotein] + 3 H(+)</text>
        <dbReference type="Rhea" id="RHEA:11528"/>
        <dbReference type="Rhea" id="RHEA-COMP:10685"/>
        <dbReference type="Rhea" id="RHEA-COMP:10686"/>
        <dbReference type="ChEBI" id="CHEBI:15378"/>
        <dbReference type="ChEBI" id="CHEBI:18036"/>
        <dbReference type="ChEBI" id="CHEBI:30616"/>
        <dbReference type="ChEBI" id="CHEBI:57692"/>
        <dbReference type="ChEBI" id="CHEBI:58307"/>
        <dbReference type="ChEBI" id="CHEBI:58503"/>
        <dbReference type="ChEBI" id="CHEBI:58537"/>
        <dbReference type="EC" id="2.5.1.17"/>
    </reaction>
</comment>
<comment type="catalytic activity">
    <reaction evidence="6">
        <text>2 cob(II)alamin + reduced [electron-transfer flavoprotein] + 2 ATP = 2 adenosylcob(III)alamin + 2 triphosphate + oxidized [electron-transfer flavoprotein] + 3 H(+)</text>
        <dbReference type="Rhea" id="RHEA:28671"/>
        <dbReference type="Rhea" id="RHEA-COMP:10685"/>
        <dbReference type="Rhea" id="RHEA-COMP:10686"/>
        <dbReference type="ChEBI" id="CHEBI:15378"/>
        <dbReference type="ChEBI" id="CHEBI:16304"/>
        <dbReference type="ChEBI" id="CHEBI:18036"/>
        <dbReference type="ChEBI" id="CHEBI:18408"/>
        <dbReference type="ChEBI" id="CHEBI:30616"/>
        <dbReference type="ChEBI" id="CHEBI:57692"/>
        <dbReference type="ChEBI" id="CHEBI:58307"/>
        <dbReference type="EC" id="2.5.1.17"/>
    </reaction>
</comment>
<proteinExistence type="inferred from homology"/>
<dbReference type="InterPro" id="IPR029499">
    <property type="entry name" value="PduO-typ"/>
</dbReference>
<dbReference type="Gene3D" id="1.20.1200.10">
    <property type="entry name" value="Cobalamin adenosyltransferase-like"/>
    <property type="match status" value="1"/>
</dbReference>
<sequence length="189" mass="21439">MKKSHIYTKTGDKGTTSLVGGVRVPKTHLRLEAYGTIDELNSQLGVLITAVSDTASKEMLQYIQHKLFAVGSYLATDQTQVDLRVESQVSEESILRLEHAIDEMDEVLPPWRGFILPGGSYEASLCHVCRTVCRRAERRILALEENGIGEIDEKVKRFINRLSDYLFILARTLNLLTQHDEIYWDKGCK</sequence>
<evidence type="ECO:0000313" key="8">
    <source>
        <dbReference type="EMBL" id="MCR8873392.1"/>
    </source>
</evidence>
<comment type="similarity">
    <text evidence="1 6">Belongs to the Cob(I)alamin adenosyltransferase family.</text>
</comment>
<keyword evidence="6" id="KW-0169">Cobalamin biosynthesis</keyword>
<dbReference type="AlphaFoldDB" id="A0AAW5N2B1"/>
<name>A0AAW5N2B1_9BACT</name>
<dbReference type="NCBIfam" id="TIGR00636">
    <property type="entry name" value="PduO_Nterm"/>
    <property type="match status" value="1"/>
</dbReference>
<keyword evidence="4 6" id="KW-0547">Nucleotide-binding</keyword>
<dbReference type="EMBL" id="JANRHJ010000004">
    <property type="protein sequence ID" value="MCR8873392.1"/>
    <property type="molecule type" value="Genomic_DNA"/>
</dbReference>
<keyword evidence="3 6" id="KW-0808">Transferase</keyword>